<dbReference type="PANTHER" id="PTHR46062">
    <property type="entry name" value="STEROL REGULATORY ELEMENT-BINDING PROTEIN"/>
    <property type="match status" value="1"/>
</dbReference>
<keyword evidence="7" id="KW-0238">DNA-binding</keyword>
<sequence>MEPVTLSHIFDEQLFNDISESILDDIDVNDISFDLSTIWDNSEIRNLNNGASEKKTVESLVKSKPVSGVITTHTGPDTLTAVDGHNGLNKQRFTQEAISLDCSNRLQVEPYTYVPTPVQNTFHVPLVSKLLCNSEAENVNLNKDICGLGTPYSAQYCSTNSGNQKTDFSVYKGEEKDVKVNTENSEQNNDTGKRAPHNAIEKRYRASINGKIDELRKLLTPTSSGDVKMNKSAVLRRAIDRIRELEEINAQLKTELTVLRSSNHPSSYVDSNHGTSENEPYSFETSPVSLSHQEINDYYYYHHHNYQCKKSPQTVPTEYCIPPNQVYHFSATAAVAPTSAPVKSLHQSTNISQTTNTDKDVLLMKIKEHSEYSFHSSSSSSSSSSPPSINSPFNFQQNYDKKLISGGNTQYASVSPISNGAASSSSLVYQNNNNNTSSNNNVNLFDSYEIINSINNRENQQRFYHLSPQSLMPSGNNIQHCCKPTLTQPILQQQQQQQIFGIPPHPAVILPEPPAIIKNSCEHTGRRKRSAENSNIELFTPMKTSCNHLLVNNRDYRVKKLPIPQIKGEINNTLADSNNHNSTLATSNIRAQFPNVCQLLCENNSCPHPLSMPTKSNATDTNQYIPNGGVGFNEAVARTTLCVAALCLIAFNPAQVTNQMYWSTSNSGGEKSSSSSPSLPTSRSLLNYFDPSSGFMNLMNMSNSWLISFIYALQWFIALLLCSWACHRKHISFKWLDYFMKSKHRTVSILNARSHYRQANIAMNQLTWSIADYHLKLCLHSLGCSTHSELTRSVHTTSLLQCLYQCIRSIFVLNMHFLYVLFICLPQWLWITYCCVRKADRSIMSKGKPTVNSAKATTEDTISSAEVRLRVMELYLFVRKLKKVNSDCSGLVNFCKLLDNLSLALMCTRDFLEASIHGLVSDSNNNNNNNKVNEDDVQSTSVEENNDDKLSVHLLPRYGVTLGLFLRQQFGLHYLGSLIIRMTIYVTVQFNLSELWTTWFTNPLFVKLITGERNLNFSAALSPPSNGTMCDYSSDIDTGTSLVNYAEKNIINQLLVELREHITCHCLKIILYGELNQVKSLKCYIDLLAELSPSLDTYYDKKFTNAVGESEYEETDDQVSCAHWWAQMLTILWQYRCDQIELPLQSFCDESNGNRCMNGESKHYYVPQSLLKCSYLGDLVKVLSVIHTSRSSECQSSCHMSLRVVCASLRNLAKLCGNINTVQQTGDDSNLQTNPQLDYMRFNYLAWSLFGTIWCIDILTAQIKNNKNKNMKVSSSTDGVSTVIIHGFNDSLHLLRQLVDCYFNMPSPNWCRIKLQNAEAIHRLLVGASPVRARFALLQNYSLSRLSTAASLSDNIKEDGEGTPGKLSNSNPVVVGRIPNNSNNNNQSHHDNLLVNNDNNNNNNKNPPALIGGRSSARNGVLLQSPGC</sequence>
<evidence type="ECO:0000256" key="8">
    <source>
        <dbReference type="ARBA" id="ARBA00023136"/>
    </source>
</evidence>
<evidence type="ECO:0000256" key="12">
    <source>
        <dbReference type="SAM" id="MobiDB-lite"/>
    </source>
</evidence>
<dbReference type="InterPro" id="IPR036638">
    <property type="entry name" value="HLH_DNA-bd_sf"/>
</dbReference>
<evidence type="ECO:0000256" key="13">
    <source>
        <dbReference type="SAM" id="Phobius"/>
    </source>
</evidence>
<evidence type="ECO:0000256" key="7">
    <source>
        <dbReference type="ARBA" id="ARBA00023125"/>
    </source>
</evidence>
<evidence type="ECO:0000256" key="9">
    <source>
        <dbReference type="ARBA" id="ARBA00023163"/>
    </source>
</evidence>
<evidence type="ECO:0000256" key="6">
    <source>
        <dbReference type="ARBA" id="ARBA00023015"/>
    </source>
</evidence>
<dbReference type="CDD" id="cd11394">
    <property type="entry name" value="bHLHzip_SREBP"/>
    <property type="match status" value="1"/>
</dbReference>
<dbReference type="GO" id="GO:0000978">
    <property type="term" value="F:RNA polymerase II cis-regulatory region sequence-specific DNA binding"/>
    <property type="evidence" value="ECO:0007669"/>
    <property type="project" value="TreeGrafter"/>
</dbReference>
<dbReference type="GO" id="GO:0000981">
    <property type="term" value="F:DNA-binding transcription factor activity, RNA polymerase II-specific"/>
    <property type="evidence" value="ECO:0007669"/>
    <property type="project" value="TreeGrafter"/>
</dbReference>
<keyword evidence="6" id="KW-0805">Transcription regulation</keyword>
<keyword evidence="11" id="KW-0175">Coiled coil</keyword>
<name>A0AA85KM13_TRIRE</name>
<feature type="coiled-coil region" evidence="11">
    <location>
        <begin position="235"/>
        <end position="262"/>
    </location>
</feature>
<protein>
    <recommendedName>
        <fullName evidence="14">BHLH domain-containing protein</fullName>
    </recommendedName>
</protein>
<keyword evidence="8 13" id="KW-0472">Membrane</keyword>
<comment type="subcellular location">
    <subcellularLocation>
        <location evidence="2">Endoplasmic reticulum membrane</location>
        <topology evidence="2">Multi-pass membrane protein</topology>
    </subcellularLocation>
    <subcellularLocation>
        <location evidence="1">Nucleus</location>
    </subcellularLocation>
</comment>
<dbReference type="WBParaSite" id="TREG1_91600.1">
    <property type="protein sequence ID" value="TREG1_91600.1"/>
    <property type="gene ID" value="TREG1_91600"/>
</dbReference>
<feature type="transmembrane region" description="Helical" evidence="13">
    <location>
        <begin position="810"/>
        <end position="831"/>
    </location>
</feature>
<feature type="region of interest" description="Disordered" evidence="12">
    <location>
        <begin position="1355"/>
        <end position="1417"/>
    </location>
</feature>
<keyword evidence="3 13" id="KW-0812">Transmembrane</keyword>
<evidence type="ECO:0000313" key="15">
    <source>
        <dbReference type="Proteomes" id="UP000050795"/>
    </source>
</evidence>
<keyword evidence="10" id="KW-0539">Nucleus</keyword>
<evidence type="ECO:0000256" key="11">
    <source>
        <dbReference type="SAM" id="Coils"/>
    </source>
</evidence>
<dbReference type="Pfam" id="PF00010">
    <property type="entry name" value="HLH"/>
    <property type="match status" value="1"/>
</dbReference>
<feature type="region of interest" description="Disordered" evidence="12">
    <location>
        <begin position="263"/>
        <end position="284"/>
    </location>
</feature>
<feature type="compositionally biased region" description="Polar residues" evidence="12">
    <location>
        <begin position="181"/>
        <end position="190"/>
    </location>
</feature>
<dbReference type="GO" id="GO:0046983">
    <property type="term" value="F:protein dimerization activity"/>
    <property type="evidence" value="ECO:0007669"/>
    <property type="project" value="InterPro"/>
</dbReference>
<evidence type="ECO:0000256" key="3">
    <source>
        <dbReference type="ARBA" id="ARBA00022692"/>
    </source>
</evidence>
<evidence type="ECO:0000256" key="2">
    <source>
        <dbReference type="ARBA" id="ARBA00004477"/>
    </source>
</evidence>
<evidence type="ECO:0000256" key="4">
    <source>
        <dbReference type="ARBA" id="ARBA00022824"/>
    </source>
</evidence>
<feature type="region of interest" description="Disordered" evidence="12">
    <location>
        <begin position="180"/>
        <end position="200"/>
    </location>
</feature>
<dbReference type="SMART" id="SM00353">
    <property type="entry name" value="HLH"/>
    <property type="match status" value="1"/>
</dbReference>
<evidence type="ECO:0000313" key="16">
    <source>
        <dbReference type="WBParaSite" id="TREG1_91600.1"/>
    </source>
</evidence>
<keyword evidence="4" id="KW-0256">Endoplasmic reticulum</keyword>
<keyword evidence="5 13" id="KW-1133">Transmembrane helix</keyword>
<feature type="domain" description="BHLH" evidence="14">
    <location>
        <begin position="192"/>
        <end position="245"/>
    </location>
</feature>
<evidence type="ECO:0000259" key="14">
    <source>
        <dbReference type="PROSITE" id="PS50888"/>
    </source>
</evidence>
<reference evidence="16" key="2">
    <citation type="submission" date="2023-11" db="UniProtKB">
        <authorList>
            <consortium name="WormBaseParasite"/>
        </authorList>
    </citation>
    <scope>IDENTIFICATION</scope>
</reference>
<dbReference type="PANTHER" id="PTHR46062:SF1">
    <property type="entry name" value="LP12374P"/>
    <property type="match status" value="1"/>
</dbReference>
<dbReference type="Proteomes" id="UP000050795">
    <property type="component" value="Unassembled WGS sequence"/>
</dbReference>
<organism evidence="15 16">
    <name type="scientific">Trichobilharzia regenti</name>
    <name type="common">Nasal bird schistosome</name>
    <dbReference type="NCBI Taxonomy" id="157069"/>
    <lineage>
        <taxon>Eukaryota</taxon>
        <taxon>Metazoa</taxon>
        <taxon>Spiralia</taxon>
        <taxon>Lophotrochozoa</taxon>
        <taxon>Platyhelminthes</taxon>
        <taxon>Trematoda</taxon>
        <taxon>Digenea</taxon>
        <taxon>Strigeidida</taxon>
        <taxon>Schistosomatoidea</taxon>
        <taxon>Schistosomatidae</taxon>
        <taxon>Trichobilharzia</taxon>
    </lineage>
</organism>
<evidence type="ECO:0000256" key="1">
    <source>
        <dbReference type="ARBA" id="ARBA00004123"/>
    </source>
</evidence>
<feature type="compositionally biased region" description="Low complexity" evidence="12">
    <location>
        <begin position="1380"/>
        <end position="1406"/>
    </location>
</feature>
<dbReference type="PROSITE" id="PS50888">
    <property type="entry name" value="BHLH"/>
    <property type="match status" value="1"/>
</dbReference>
<evidence type="ECO:0000256" key="10">
    <source>
        <dbReference type="ARBA" id="ARBA00023242"/>
    </source>
</evidence>
<accession>A0AA85KM13</accession>
<proteinExistence type="predicted"/>
<dbReference type="InterPro" id="IPR011598">
    <property type="entry name" value="bHLH_dom"/>
</dbReference>
<evidence type="ECO:0000256" key="5">
    <source>
        <dbReference type="ARBA" id="ARBA00022989"/>
    </source>
</evidence>
<dbReference type="GO" id="GO:0005789">
    <property type="term" value="C:endoplasmic reticulum membrane"/>
    <property type="evidence" value="ECO:0007669"/>
    <property type="project" value="UniProtKB-SubCell"/>
</dbReference>
<feature type="transmembrane region" description="Helical" evidence="13">
    <location>
        <begin position="705"/>
        <end position="726"/>
    </location>
</feature>
<dbReference type="SUPFAM" id="SSF47459">
    <property type="entry name" value="HLH, helix-loop-helix DNA-binding domain"/>
    <property type="match status" value="1"/>
</dbReference>
<dbReference type="GO" id="GO:0005634">
    <property type="term" value="C:nucleus"/>
    <property type="evidence" value="ECO:0007669"/>
    <property type="project" value="UniProtKB-SubCell"/>
</dbReference>
<keyword evidence="9" id="KW-0804">Transcription</keyword>
<dbReference type="Gene3D" id="4.10.280.10">
    <property type="entry name" value="Helix-loop-helix DNA-binding domain"/>
    <property type="match status" value="1"/>
</dbReference>
<keyword evidence="15" id="KW-1185">Reference proteome</keyword>
<reference evidence="15" key="1">
    <citation type="submission" date="2022-06" db="EMBL/GenBank/DDBJ databases">
        <authorList>
            <person name="Berger JAMES D."/>
            <person name="Berger JAMES D."/>
        </authorList>
    </citation>
    <scope>NUCLEOTIDE SEQUENCE [LARGE SCALE GENOMIC DNA]</scope>
</reference>